<evidence type="ECO:0000256" key="8">
    <source>
        <dbReference type="ARBA" id="ARBA00023310"/>
    </source>
</evidence>
<comment type="similarity">
    <text evidence="2">Belongs to the ATPase gamma chain family.</text>
</comment>
<reference evidence="10 11" key="1">
    <citation type="journal article" date="2015" name="Genome Biol.">
        <title>Comparative genomics of Steinernema reveals deeply conserved gene regulatory networks.</title>
        <authorList>
            <person name="Dillman A.R."/>
            <person name="Macchietto M."/>
            <person name="Porter C.F."/>
            <person name="Rogers A."/>
            <person name="Williams B."/>
            <person name="Antoshechkin I."/>
            <person name="Lee M.M."/>
            <person name="Goodwin Z."/>
            <person name="Lu X."/>
            <person name="Lewis E.E."/>
            <person name="Goodrich-Blair H."/>
            <person name="Stock S.P."/>
            <person name="Adams B.J."/>
            <person name="Sternberg P.W."/>
            <person name="Mortazavi A."/>
        </authorList>
    </citation>
    <scope>NUCLEOTIDE SEQUENCE [LARGE SCALE GENOMIC DNA]</scope>
    <source>
        <strain evidence="10 11">ALL</strain>
    </source>
</reference>
<evidence type="ECO:0000256" key="5">
    <source>
        <dbReference type="ARBA" id="ARBA00023065"/>
    </source>
</evidence>
<reference evidence="10 11" key="2">
    <citation type="journal article" date="2019" name="G3 (Bethesda)">
        <title>Hybrid Assembly of the Genome of the Entomopathogenic Nematode Steinernema carpocapsae Identifies the X-Chromosome.</title>
        <authorList>
            <person name="Serra L."/>
            <person name="Macchietto M."/>
            <person name="Macias-Munoz A."/>
            <person name="McGill C.J."/>
            <person name="Rodriguez I.M."/>
            <person name="Rodriguez B."/>
            <person name="Murad R."/>
            <person name="Mortazavi A."/>
        </authorList>
    </citation>
    <scope>NUCLEOTIDE SEQUENCE [LARGE SCALE GENOMIC DNA]</scope>
    <source>
        <strain evidence="10 11">ALL</strain>
    </source>
</reference>
<keyword evidence="5" id="KW-0406">Ion transport</keyword>
<keyword evidence="4" id="KW-0375">Hydrogen ion transport</keyword>
<feature type="transmembrane region" description="Helical" evidence="9">
    <location>
        <begin position="199"/>
        <end position="220"/>
    </location>
</feature>
<evidence type="ECO:0000256" key="7">
    <source>
        <dbReference type="ARBA" id="ARBA00023196"/>
    </source>
</evidence>
<keyword evidence="3" id="KW-0813">Transport</keyword>
<gene>
    <name evidence="10" type="ORF">L596_019759</name>
</gene>
<accession>A0A4U5MRH8</accession>
<keyword evidence="6 9" id="KW-0472">Membrane</keyword>
<dbReference type="SUPFAM" id="SSF52943">
    <property type="entry name" value="ATP synthase (F1-ATPase), gamma subunit"/>
    <property type="match status" value="1"/>
</dbReference>
<comment type="caution">
    <text evidence="10">The sequence shown here is derived from an EMBL/GenBank/DDBJ whole genome shotgun (WGS) entry which is preliminary data.</text>
</comment>
<evidence type="ECO:0000256" key="3">
    <source>
        <dbReference type="ARBA" id="ARBA00022448"/>
    </source>
</evidence>
<dbReference type="EMBL" id="AZBU02000006">
    <property type="protein sequence ID" value="TKR72286.1"/>
    <property type="molecule type" value="Genomic_DNA"/>
</dbReference>
<feature type="transmembrane region" description="Helical" evidence="9">
    <location>
        <begin position="168"/>
        <end position="187"/>
    </location>
</feature>
<evidence type="ECO:0000256" key="9">
    <source>
        <dbReference type="SAM" id="Phobius"/>
    </source>
</evidence>
<evidence type="ECO:0000256" key="1">
    <source>
        <dbReference type="ARBA" id="ARBA00004170"/>
    </source>
</evidence>
<organism evidence="10 11">
    <name type="scientific">Steinernema carpocapsae</name>
    <name type="common">Entomopathogenic nematode</name>
    <dbReference type="NCBI Taxonomy" id="34508"/>
    <lineage>
        <taxon>Eukaryota</taxon>
        <taxon>Metazoa</taxon>
        <taxon>Ecdysozoa</taxon>
        <taxon>Nematoda</taxon>
        <taxon>Chromadorea</taxon>
        <taxon>Rhabditida</taxon>
        <taxon>Tylenchina</taxon>
        <taxon>Panagrolaimomorpha</taxon>
        <taxon>Strongyloidoidea</taxon>
        <taxon>Steinernematidae</taxon>
        <taxon>Steinernema</taxon>
    </lineage>
</organism>
<sequence>MLAFTCLINGVGWILLTLELFEKSYWTTVILHLMGVTALCSQWSYNFSTIAVFLQRIFFLCFPAKNTRRLNLILLTSNLSLCVSLTVVNFAMNIGLANFNVKTVAPGCYSFNCMSSQVRGLWILFAYTIISSSIAIVVLGSILQFLMRRYRTHFKSSVNVQINKFTSCLFYLRVVLEIFPFLVDAVLLKSAGISLGKYIGPFGALGASADVFFCTCIYYYMVRKSGKNRKTSHTASRNQ</sequence>
<keyword evidence="8" id="KW-0066">ATP synthesis</keyword>
<dbReference type="InterPro" id="IPR035968">
    <property type="entry name" value="ATP_synth_F1_ATPase_gsu"/>
</dbReference>
<dbReference type="Proteomes" id="UP000298663">
    <property type="component" value="Unassembled WGS sequence"/>
</dbReference>
<name>A0A4U5MRH8_STECR</name>
<keyword evidence="7" id="KW-0139">CF(1)</keyword>
<evidence type="ECO:0000313" key="11">
    <source>
        <dbReference type="Proteomes" id="UP000298663"/>
    </source>
</evidence>
<dbReference type="AlphaFoldDB" id="A0A4U5MRH8"/>
<evidence type="ECO:0008006" key="12">
    <source>
        <dbReference type="Google" id="ProtNLM"/>
    </source>
</evidence>
<feature type="transmembrane region" description="Helical" evidence="9">
    <location>
        <begin position="121"/>
        <end position="147"/>
    </location>
</feature>
<evidence type="ECO:0000256" key="4">
    <source>
        <dbReference type="ARBA" id="ARBA00022781"/>
    </source>
</evidence>
<dbReference type="STRING" id="34508.A0A4U5MRH8"/>
<evidence type="ECO:0000256" key="2">
    <source>
        <dbReference type="ARBA" id="ARBA00007681"/>
    </source>
</evidence>
<evidence type="ECO:0000256" key="6">
    <source>
        <dbReference type="ARBA" id="ARBA00023136"/>
    </source>
</evidence>
<feature type="transmembrane region" description="Helical" evidence="9">
    <location>
        <begin position="70"/>
        <end position="92"/>
    </location>
</feature>
<protein>
    <recommendedName>
        <fullName evidence="12">G-protein coupled receptors family 1 profile domain-containing protein</fullName>
    </recommendedName>
</protein>
<dbReference type="OrthoDB" id="10584611at2759"/>
<dbReference type="GO" id="GO:0045259">
    <property type="term" value="C:proton-transporting ATP synthase complex"/>
    <property type="evidence" value="ECO:0007669"/>
    <property type="project" value="UniProtKB-KW"/>
</dbReference>
<keyword evidence="11" id="KW-1185">Reference proteome</keyword>
<proteinExistence type="inferred from homology"/>
<evidence type="ECO:0000313" key="10">
    <source>
        <dbReference type="EMBL" id="TKR72286.1"/>
    </source>
</evidence>
<comment type="subcellular location">
    <subcellularLocation>
        <location evidence="1">Membrane</location>
        <topology evidence="1">Peripheral membrane protein</topology>
    </subcellularLocation>
</comment>
<dbReference type="GO" id="GO:0046933">
    <property type="term" value="F:proton-transporting ATP synthase activity, rotational mechanism"/>
    <property type="evidence" value="ECO:0007669"/>
    <property type="project" value="InterPro"/>
</dbReference>
<keyword evidence="9" id="KW-1133">Transmembrane helix</keyword>
<keyword evidence="9" id="KW-0812">Transmembrane</keyword>
<feature type="transmembrane region" description="Helical" evidence="9">
    <location>
        <begin position="43"/>
        <end position="63"/>
    </location>
</feature>